<dbReference type="OrthoDB" id="2121326at2759"/>
<comment type="caution">
    <text evidence="2">The sequence shown here is derived from an EMBL/GenBank/DDBJ whole genome shotgun (WGS) entry which is preliminary data.</text>
</comment>
<dbReference type="STRING" id="157652.A0A371F855"/>
<dbReference type="PANTHER" id="PTHR45663">
    <property type="entry name" value="GEO12009P1"/>
    <property type="match status" value="1"/>
</dbReference>
<feature type="non-terminal residue" evidence="2">
    <location>
        <position position="1"/>
    </location>
</feature>
<name>A0A371F855_MUCPR</name>
<dbReference type="InterPro" id="IPR013766">
    <property type="entry name" value="Thioredoxin_domain"/>
</dbReference>
<evidence type="ECO:0000259" key="1">
    <source>
        <dbReference type="PROSITE" id="PS51352"/>
    </source>
</evidence>
<dbReference type="GO" id="GO:0015035">
    <property type="term" value="F:protein-disulfide reductase activity"/>
    <property type="evidence" value="ECO:0007669"/>
    <property type="project" value="TreeGrafter"/>
</dbReference>
<dbReference type="GO" id="GO:0005737">
    <property type="term" value="C:cytoplasm"/>
    <property type="evidence" value="ECO:0007669"/>
    <property type="project" value="TreeGrafter"/>
</dbReference>
<dbReference type="AlphaFoldDB" id="A0A371F855"/>
<evidence type="ECO:0000313" key="2">
    <source>
        <dbReference type="EMBL" id="RDX74462.1"/>
    </source>
</evidence>
<dbReference type="PANTHER" id="PTHR45663:SF15">
    <property type="entry name" value="THIOREDOXIN Y1, CHLOROPLASTIC"/>
    <property type="match status" value="1"/>
</dbReference>
<sequence length="203" mass="22989">MNRKGKEKRFGIGERIFYFFCRFNPNRNLGIQTDLIYNFLFPMAVSVSASSAAIPSLNSERSTRLPSSFAATSSSAKQFPSRTRLLRITTPCVPASSPPRFLPLVRAKKQTYNSFDDLLANSEKPVLFMVPILNEVSTRLKDKIQVVKIDTEKYPSIADKYRIEALPTFIMFKDGEPYDRFEGALTADQLIQRIEAGLQVYGD</sequence>
<dbReference type="InterPro" id="IPR036249">
    <property type="entry name" value="Thioredoxin-like_sf"/>
</dbReference>
<organism evidence="2 3">
    <name type="scientific">Mucuna pruriens</name>
    <name type="common">Velvet bean</name>
    <name type="synonym">Dolichos pruriens</name>
    <dbReference type="NCBI Taxonomy" id="157652"/>
    <lineage>
        <taxon>Eukaryota</taxon>
        <taxon>Viridiplantae</taxon>
        <taxon>Streptophyta</taxon>
        <taxon>Embryophyta</taxon>
        <taxon>Tracheophyta</taxon>
        <taxon>Spermatophyta</taxon>
        <taxon>Magnoliopsida</taxon>
        <taxon>eudicotyledons</taxon>
        <taxon>Gunneridae</taxon>
        <taxon>Pentapetalae</taxon>
        <taxon>rosids</taxon>
        <taxon>fabids</taxon>
        <taxon>Fabales</taxon>
        <taxon>Fabaceae</taxon>
        <taxon>Papilionoideae</taxon>
        <taxon>50 kb inversion clade</taxon>
        <taxon>NPAAA clade</taxon>
        <taxon>indigoferoid/millettioid clade</taxon>
        <taxon>Phaseoleae</taxon>
        <taxon>Mucuna</taxon>
    </lineage>
</organism>
<protein>
    <submittedName>
        <fullName evidence="2">Thioredoxin Y1, chloroplastic</fullName>
    </submittedName>
</protein>
<dbReference type="EMBL" id="QJKJ01010170">
    <property type="protein sequence ID" value="RDX74462.1"/>
    <property type="molecule type" value="Genomic_DNA"/>
</dbReference>
<reference evidence="2" key="1">
    <citation type="submission" date="2018-05" db="EMBL/GenBank/DDBJ databases">
        <title>Draft genome of Mucuna pruriens seed.</title>
        <authorList>
            <person name="Nnadi N.E."/>
            <person name="Vos R."/>
            <person name="Hasami M.H."/>
            <person name="Devisetty U.K."/>
            <person name="Aguiy J.C."/>
        </authorList>
    </citation>
    <scope>NUCLEOTIDE SEQUENCE [LARGE SCALE GENOMIC DNA]</scope>
    <source>
        <strain evidence="2">JCA_2017</strain>
    </source>
</reference>
<dbReference type="Pfam" id="PF00085">
    <property type="entry name" value="Thioredoxin"/>
    <property type="match status" value="1"/>
</dbReference>
<dbReference type="Gene3D" id="3.40.30.10">
    <property type="entry name" value="Glutaredoxin"/>
    <property type="match status" value="1"/>
</dbReference>
<dbReference type="PROSITE" id="PS51352">
    <property type="entry name" value="THIOREDOXIN_2"/>
    <property type="match status" value="1"/>
</dbReference>
<gene>
    <name evidence="2" type="ORF">CR513_45790</name>
</gene>
<dbReference type="SUPFAM" id="SSF52833">
    <property type="entry name" value="Thioredoxin-like"/>
    <property type="match status" value="1"/>
</dbReference>
<proteinExistence type="predicted"/>
<keyword evidence="3" id="KW-1185">Reference proteome</keyword>
<dbReference type="Proteomes" id="UP000257109">
    <property type="component" value="Unassembled WGS sequence"/>
</dbReference>
<dbReference type="CDD" id="cd02947">
    <property type="entry name" value="TRX_family"/>
    <property type="match status" value="1"/>
</dbReference>
<evidence type="ECO:0000313" key="3">
    <source>
        <dbReference type="Proteomes" id="UP000257109"/>
    </source>
</evidence>
<feature type="domain" description="Thioredoxin" evidence="1">
    <location>
        <begin position="43"/>
        <end position="199"/>
    </location>
</feature>
<accession>A0A371F855</accession>